<keyword evidence="6 7" id="KW-0472">Membrane</keyword>
<protein>
    <submittedName>
        <fullName evidence="9">Heme biosynthesis protein HemY</fullName>
    </submittedName>
</protein>
<evidence type="ECO:0000256" key="2">
    <source>
        <dbReference type="ARBA" id="ARBA00004236"/>
    </source>
</evidence>
<comment type="caution">
    <text evidence="9">The sequence shown here is derived from an EMBL/GenBank/DDBJ whole genome shotgun (WGS) entry which is preliminary data.</text>
</comment>
<evidence type="ECO:0000313" key="10">
    <source>
        <dbReference type="Proteomes" id="UP001500279"/>
    </source>
</evidence>
<keyword evidence="10" id="KW-1185">Reference proteome</keyword>
<name>A0ABN1K220_9BURK</name>
<feature type="transmembrane region" description="Helical" evidence="7">
    <location>
        <begin position="43"/>
        <end position="70"/>
    </location>
</feature>
<accession>A0ABN1K220</accession>
<dbReference type="EMBL" id="BAAAEW010000014">
    <property type="protein sequence ID" value="GAA0752596.1"/>
    <property type="molecule type" value="Genomic_DNA"/>
</dbReference>
<organism evidence="9 10">
    <name type="scientific">Ideonella azotifigens</name>
    <dbReference type="NCBI Taxonomy" id="513160"/>
    <lineage>
        <taxon>Bacteria</taxon>
        <taxon>Pseudomonadati</taxon>
        <taxon>Pseudomonadota</taxon>
        <taxon>Betaproteobacteria</taxon>
        <taxon>Burkholderiales</taxon>
        <taxon>Sphaerotilaceae</taxon>
        <taxon>Ideonella</taxon>
    </lineage>
</organism>
<keyword evidence="3" id="KW-1003">Cell membrane</keyword>
<sequence length="411" mass="45017">MRSVIWLVLLFVAAVVAAAALGRNDALVSLFYGEWRLDMSLNLFLLGMAATVFVLFGSLQAIQSLLSLPLRAREWRALKRERAAQAALREAQAELFAARYARAHRAAQRALDLQVDVPSLKDDREFTILAHLLAATGQHHLQDKKGRDDRVTAAQARASSGSASEGILLLAAEWALDDRDAGRGMALLGELPPGVARRTQALRLKLQAARQRRKPLEALQTARLLAKHQGFSSVAAQSLLRSLAFEALDQAFDEGQLKRVWQGLDDADRRDAWVVARAAQRAAKLGHLTLAQSWLMPAWEQAHKLDVEAREQLALALVFCADGLGSQWLPTVEAVLAQHGREPAVVAAAGMAFAQRQLWGKARRLLEQTASAESLSTPVRRLGLRTLARIARQEGDELVASNCDQRAAALD</sequence>
<reference evidence="9 10" key="1">
    <citation type="journal article" date="2019" name="Int. J. Syst. Evol. Microbiol.">
        <title>The Global Catalogue of Microorganisms (GCM) 10K type strain sequencing project: providing services to taxonomists for standard genome sequencing and annotation.</title>
        <authorList>
            <consortium name="The Broad Institute Genomics Platform"/>
            <consortium name="The Broad Institute Genome Sequencing Center for Infectious Disease"/>
            <person name="Wu L."/>
            <person name="Ma J."/>
        </authorList>
    </citation>
    <scope>NUCLEOTIDE SEQUENCE [LARGE SCALE GENOMIC DNA]</scope>
    <source>
        <strain evidence="9 10">JCM 15503</strain>
    </source>
</reference>
<comment type="subcellular location">
    <subcellularLocation>
        <location evidence="2">Cell membrane</location>
    </subcellularLocation>
    <subcellularLocation>
        <location evidence="1">Membrane</location>
        <topology evidence="1">Multi-pass membrane protein</topology>
    </subcellularLocation>
</comment>
<dbReference type="Pfam" id="PF07219">
    <property type="entry name" value="HemY_N"/>
    <property type="match status" value="1"/>
</dbReference>
<proteinExistence type="predicted"/>
<keyword evidence="4 7" id="KW-0812">Transmembrane</keyword>
<dbReference type="NCBIfam" id="TIGR00540">
    <property type="entry name" value="TPR_hemY_coli"/>
    <property type="match status" value="1"/>
</dbReference>
<dbReference type="InterPro" id="IPR005254">
    <property type="entry name" value="Heme_biosyn_assoc_TPR_pro"/>
</dbReference>
<evidence type="ECO:0000256" key="3">
    <source>
        <dbReference type="ARBA" id="ARBA00022475"/>
    </source>
</evidence>
<keyword evidence="5 7" id="KW-1133">Transmembrane helix</keyword>
<evidence type="ECO:0000256" key="4">
    <source>
        <dbReference type="ARBA" id="ARBA00022692"/>
    </source>
</evidence>
<feature type="domain" description="HemY N-terminal" evidence="8">
    <location>
        <begin position="28"/>
        <end position="118"/>
    </location>
</feature>
<dbReference type="Proteomes" id="UP001500279">
    <property type="component" value="Unassembled WGS sequence"/>
</dbReference>
<dbReference type="RefSeq" id="WP_231011580.1">
    <property type="nucleotide sequence ID" value="NZ_BAAAEW010000014.1"/>
</dbReference>
<evidence type="ECO:0000313" key="9">
    <source>
        <dbReference type="EMBL" id="GAA0752596.1"/>
    </source>
</evidence>
<evidence type="ECO:0000256" key="5">
    <source>
        <dbReference type="ARBA" id="ARBA00022989"/>
    </source>
</evidence>
<evidence type="ECO:0000256" key="6">
    <source>
        <dbReference type="ARBA" id="ARBA00023136"/>
    </source>
</evidence>
<evidence type="ECO:0000256" key="7">
    <source>
        <dbReference type="SAM" id="Phobius"/>
    </source>
</evidence>
<gene>
    <name evidence="9" type="ORF">GCM10009107_26600</name>
</gene>
<evidence type="ECO:0000259" key="8">
    <source>
        <dbReference type="Pfam" id="PF07219"/>
    </source>
</evidence>
<evidence type="ECO:0000256" key="1">
    <source>
        <dbReference type="ARBA" id="ARBA00004141"/>
    </source>
</evidence>
<dbReference type="InterPro" id="IPR010817">
    <property type="entry name" value="HemY_N"/>
</dbReference>